<proteinExistence type="predicted"/>
<evidence type="ECO:0000313" key="3">
    <source>
        <dbReference type="Proteomes" id="UP000789595"/>
    </source>
</evidence>
<name>A0A8J2WN65_9STRA</name>
<dbReference type="AlphaFoldDB" id="A0A8J2WN65"/>
<dbReference type="Proteomes" id="UP000789595">
    <property type="component" value="Unassembled WGS sequence"/>
</dbReference>
<organism evidence="2 3">
    <name type="scientific">Pelagomonas calceolata</name>
    <dbReference type="NCBI Taxonomy" id="35677"/>
    <lineage>
        <taxon>Eukaryota</taxon>
        <taxon>Sar</taxon>
        <taxon>Stramenopiles</taxon>
        <taxon>Ochrophyta</taxon>
        <taxon>Pelagophyceae</taxon>
        <taxon>Pelagomonadales</taxon>
        <taxon>Pelagomonadaceae</taxon>
        <taxon>Pelagomonas</taxon>
    </lineage>
</organism>
<protein>
    <submittedName>
        <fullName evidence="2">Uncharacterized protein</fullName>
    </submittedName>
</protein>
<reference evidence="2" key="1">
    <citation type="submission" date="2021-11" db="EMBL/GenBank/DDBJ databases">
        <authorList>
            <consortium name="Genoscope - CEA"/>
            <person name="William W."/>
        </authorList>
    </citation>
    <scope>NUCLEOTIDE SEQUENCE</scope>
</reference>
<dbReference type="OrthoDB" id="10470222at2759"/>
<accession>A0A8J2WN65</accession>
<gene>
    <name evidence="2" type="ORF">PECAL_4P11370</name>
</gene>
<evidence type="ECO:0000256" key="1">
    <source>
        <dbReference type="SAM" id="Phobius"/>
    </source>
</evidence>
<dbReference type="EMBL" id="CAKKNE010000004">
    <property type="protein sequence ID" value="CAH0373890.1"/>
    <property type="molecule type" value="Genomic_DNA"/>
</dbReference>
<comment type="caution">
    <text evidence="2">The sequence shown here is derived from an EMBL/GenBank/DDBJ whole genome shotgun (WGS) entry which is preliminary data.</text>
</comment>
<feature type="transmembrane region" description="Helical" evidence="1">
    <location>
        <begin position="31"/>
        <end position="50"/>
    </location>
</feature>
<keyword evidence="3" id="KW-1185">Reference proteome</keyword>
<keyword evidence="1" id="KW-1133">Transmembrane helix</keyword>
<sequence>MLSSSTWVDARALKYAQKKYRYRNPYFDRRYRGLVKIAIVIGLLGAGILYKNRRAVEKRLHPLLLSRDDDAQYGNEYDFSHELAGRHSSHPERPEHEKSNEVCSTGLLSDEGRWPGVRACCAPHCSKCAASEDKACNAPGIIKSGIVCRGPFDSQCVWPEDHEAHKHKYRGSALTLPAGEPTDYELDANSPLLKCSTLSCLDAAISELPVSRRRAYVLHMDPSIYQLGDPTRGSSVPLAPQLSYLPKRLVVHFGMRLRLRDNSEVLALGGAVTGVRVYCVVVACRDGDALPDTVELVPFTSVADIMGHSDADVAQAARAYRKLWRADPVLRDVSSAMYASHRTFDQS</sequence>
<keyword evidence="1" id="KW-0472">Membrane</keyword>
<keyword evidence="1" id="KW-0812">Transmembrane</keyword>
<evidence type="ECO:0000313" key="2">
    <source>
        <dbReference type="EMBL" id="CAH0373890.1"/>
    </source>
</evidence>